<organism evidence="2 3">
    <name type="scientific">Desulfomonile tiedjei (strain ATCC 49306 / DSM 6799 / DCB-1)</name>
    <dbReference type="NCBI Taxonomy" id="706587"/>
    <lineage>
        <taxon>Bacteria</taxon>
        <taxon>Pseudomonadati</taxon>
        <taxon>Thermodesulfobacteriota</taxon>
        <taxon>Desulfomonilia</taxon>
        <taxon>Desulfomonilales</taxon>
        <taxon>Desulfomonilaceae</taxon>
        <taxon>Desulfomonile</taxon>
    </lineage>
</organism>
<gene>
    <name evidence="2" type="ordered locus">Desti_5497</name>
</gene>
<dbReference type="KEGG" id="dti:Desti_5497"/>
<dbReference type="InterPro" id="IPR000257">
    <property type="entry name" value="Uroporphyrinogen_deCOase"/>
</dbReference>
<dbReference type="HOGENOM" id="CLU_059388_0_0_7"/>
<evidence type="ECO:0000313" key="2">
    <source>
        <dbReference type="EMBL" id="AFM28079.1"/>
    </source>
</evidence>
<dbReference type="RefSeq" id="WP_014813177.1">
    <property type="nucleotide sequence ID" value="NC_018025.1"/>
</dbReference>
<keyword evidence="3" id="KW-1185">Reference proteome</keyword>
<dbReference type="OrthoDB" id="9813603at2"/>
<protein>
    <submittedName>
        <fullName evidence="2">Uroporphyrinogen-III decarboxylase</fullName>
    </submittedName>
</protein>
<dbReference type="GO" id="GO:0006779">
    <property type="term" value="P:porphyrin-containing compound biosynthetic process"/>
    <property type="evidence" value="ECO:0007669"/>
    <property type="project" value="InterPro"/>
</dbReference>
<name>I4CET8_DESTA</name>
<evidence type="ECO:0000313" key="3">
    <source>
        <dbReference type="Proteomes" id="UP000006055"/>
    </source>
</evidence>
<dbReference type="SUPFAM" id="SSF51726">
    <property type="entry name" value="UROD/MetE-like"/>
    <property type="match status" value="1"/>
</dbReference>
<accession>I4CET8</accession>
<sequence>MKSSNEQKYQEREKRLLDAIALREPDRVPVVPLFAFFNCYYSGISPREAYVNPEKALEAWRRTIYDFEPDATYSVNFTIYAMDEVLSGLDFLAMKWPGHGVPDNQSFQFVESEYMREEEYEELFHNPSEFYLRKLLPRLAGNLRGLAKLPPLVTATLGYVWPAVLPAFADPEVQLALETLLNISKKQAQWVKIYGAFAQELVASGFPSIKEQTVLAPYDLVADNLRGTTGAATDLLTQPDKLKRAVDQLAPFMSTLGINGAKAKKNPRVFIPLHKGTDNFMSVRHFKEFYWPSLQKLIVDLVEGGCNPYLLIEGLYNKRLDIIKDVPPGTCIYHFEGTDIFEAKKKLGDTVCIMGNFPNSLLATGTVEQVKEHTKKLIDVCGDGGGYIMSASALIDEARPENVAAWMETSKEYGRYR</sequence>
<dbReference type="AlphaFoldDB" id="I4CET8"/>
<feature type="domain" description="Uroporphyrinogen decarboxylase (URO-D)" evidence="1">
    <location>
        <begin position="216"/>
        <end position="413"/>
    </location>
</feature>
<dbReference type="Proteomes" id="UP000006055">
    <property type="component" value="Chromosome"/>
</dbReference>
<dbReference type="eggNOG" id="COG0407">
    <property type="taxonomic scope" value="Bacteria"/>
</dbReference>
<evidence type="ECO:0000259" key="1">
    <source>
        <dbReference type="Pfam" id="PF01208"/>
    </source>
</evidence>
<dbReference type="Gene3D" id="3.20.20.210">
    <property type="match status" value="1"/>
</dbReference>
<reference evidence="3" key="1">
    <citation type="submission" date="2012-06" db="EMBL/GenBank/DDBJ databases">
        <title>Complete sequence of chromosome of Desulfomonile tiedjei DSM 6799.</title>
        <authorList>
            <person name="Lucas S."/>
            <person name="Copeland A."/>
            <person name="Lapidus A."/>
            <person name="Glavina del Rio T."/>
            <person name="Dalin E."/>
            <person name="Tice H."/>
            <person name="Bruce D."/>
            <person name="Goodwin L."/>
            <person name="Pitluck S."/>
            <person name="Peters L."/>
            <person name="Ovchinnikova G."/>
            <person name="Zeytun A."/>
            <person name="Lu M."/>
            <person name="Kyrpides N."/>
            <person name="Mavromatis K."/>
            <person name="Ivanova N."/>
            <person name="Brettin T."/>
            <person name="Detter J.C."/>
            <person name="Han C."/>
            <person name="Larimer F."/>
            <person name="Land M."/>
            <person name="Hauser L."/>
            <person name="Markowitz V."/>
            <person name="Cheng J.-F."/>
            <person name="Hugenholtz P."/>
            <person name="Woyke T."/>
            <person name="Wu D."/>
            <person name="Spring S."/>
            <person name="Schroeder M."/>
            <person name="Brambilla E."/>
            <person name="Klenk H.-P."/>
            <person name="Eisen J.A."/>
        </authorList>
    </citation>
    <scope>NUCLEOTIDE SEQUENCE [LARGE SCALE GENOMIC DNA]</scope>
    <source>
        <strain evidence="3">ATCC 49306 / DSM 6799 / DCB-1</strain>
    </source>
</reference>
<dbReference type="PANTHER" id="PTHR47099">
    <property type="entry name" value="METHYLCOBAMIDE:COM METHYLTRANSFERASE MTBA"/>
    <property type="match status" value="1"/>
</dbReference>
<dbReference type="STRING" id="706587.Desti_5497"/>
<dbReference type="InterPro" id="IPR052024">
    <property type="entry name" value="Methanogen_methyltrans"/>
</dbReference>
<dbReference type="GO" id="GO:0004853">
    <property type="term" value="F:uroporphyrinogen decarboxylase activity"/>
    <property type="evidence" value="ECO:0007669"/>
    <property type="project" value="InterPro"/>
</dbReference>
<dbReference type="Pfam" id="PF01208">
    <property type="entry name" value="URO-D"/>
    <property type="match status" value="1"/>
</dbReference>
<dbReference type="PANTHER" id="PTHR47099:SF1">
    <property type="entry name" value="METHYLCOBAMIDE:COM METHYLTRANSFERASE MTBA"/>
    <property type="match status" value="1"/>
</dbReference>
<proteinExistence type="predicted"/>
<dbReference type="EMBL" id="CP003360">
    <property type="protein sequence ID" value="AFM28079.1"/>
    <property type="molecule type" value="Genomic_DNA"/>
</dbReference>
<dbReference type="InterPro" id="IPR038071">
    <property type="entry name" value="UROD/MetE-like_sf"/>
</dbReference>